<dbReference type="AlphaFoldDB" id="A0A8B3CWM3"/>
<dbReference type="InterPro" id="IPR008893">
    <property type="entry name" value="WGR_domain"/>
</dbReference>
<dbReference type="EMBL" id="QHCS01000001">
    <property type="protein sequence ID" value="RHX88012.1"/>
    <property type="molecule type" value="Genomic_DNA"/>
</dbReference>
<dbReference type="SMART" id="SM00773">
    <property type="entry name" value="WGR"/>
    <property type="match status" value="1"/>
</dbReference>
<dbReference type="SUPFAM" id="SSF142921">
    <property type="entry name" value="WGR domain-like"/>
    <property type="match status" value="1"/>
</dbReference>
<dbReference type="InterPro" id="IPR049809">
    <property type="entry name" value="YehF/YfeS-like_WGR"/>
</dbReference>
<dbReference type="PROSITE" id="PS51977">
    <property type="entry name" value="WGR"/>
    <property type="match status" value="1"/>
</dbReference>
<evidence type="ECO:0000313" key="3">
    <source>
        <dbReference type="Proteomes" id="UP000266669"/>
    </source>
</evidence>
<protein>
    <recommendedName>
        <fullName evidence="1">WGR domain-containing protein</fullName>
    </recommendedName>
</protein>
<comment type="caution">
    <text evidence="2">The sequence shown here is derived from an EMBL/GenBank/DDBJ whole genome shotgun (WGS) entry which is preliminary data.</text>
</comment>
<feature type="domain" description="WGR" evidence="1">
    <location>
        <begin position="1"/>
        <end position="80"/>
    </location>
</feature>
<dbReference type="InterPro" id="IPR036930">
    <property type="entry name" value="WGR_dom_sf"/>
</dbReference>
<evidence type="ECO:0000313" key="2">
    <source>
        <dbReference type="EMBL" id="RHX88012.1"/>
    </source>
</evidence>
<gene>
    <name evidence="2" type="ORF">DLM78_03345</name>
</gene>
<name>A0A8B3CWM3_9LEPT</name>
<dbReference type="Proteomes" id="UP000266669">
    <property type="component" value="Unassembled WGS sequence"/>
</dbReference>
<dbReference type="RefSeq" id="WP_118980607.1">
    <property type="nucleotide sequence ID" value="NZ_QHCS01000001.1"/>
</dbReference>
<organism evidence="2 3">
    <name type="scientific">Leptospira stimsonii</name>
    <dbReference type="NCBI Taxonomy" id="2202203"/>
    <lineage>
        <taxon>Bacteria</taxon>
        <taxon>Pseudomonadati</taxon>
        <taxon>Spirochaetota</taxon>
        <taxon>Spirochaetia</taxon>
        <taxon>Leptospirales</taxon>
        <taxon>Leptospiraceae</taxon>
        <taxon>Leptospira</taxon>
    </lineage>
</organism>
<dbReference type="InterPro" id="IPR050458">
    <property type="entry name" value="LolB"/>
</dbReference>
<dbReference type="CDD" id="cd07996">
    <property type="entry name" value="WGR_MMR_like"/>
    <property type="match status" value="1"/>
</dbReference>
<reference evidence="3" key="1">
    <citation type="submission" date="2018-05" db="EMBL/GenBank/DDBJ databases">
        <title>Leptospira yasudae sp. nov. and Leptospira stimsonii sp. nov., two pathogenic species of the genus Leptospira isolated from environmental sources.</title>
        <authorList>
            <person name="Casanovas-Massana A."/>
            <person name="Hamond C."/>
            <person name="Santos L.A."/>
            <person name="Hacker K.P."/>
            <person name="Balassiano I."/>
            <person name="Medeiros M.A."/>
            <person name="Reis M.G."/>
            <person name="Ko A.I."/>
            <person name="Wunder E.A."/>
        </authorList>
    </citation>
    <scope>NUCLEOTIDE SEQUENCE [LARGE SCALE GENOMIC DNA]</scope>
    <source>
        <strain evidence="3">AMB6-RJ</strain>
    </source>
</reference>
<sequence length="118" mass="13938">MKRELIFQDVASDKFWNLETSGSSYTVTFGKTGTTGQAQTKNFDSEEKCLKEAEKLVNEKIRKGYKENSSIDFLAEWKSMHDTKSPQEAFFHHFSFLRKPKRIRIFFENFRITLPLSW</sequence>
<dbReference type="PANTHER" id="PTHR30634:SF13">
    <property type="entry name" value="PROTEIN YEHF"/>
    <property type="match status" value="1"/>
</dbReference>
<dbReference type="PANTHER" id="PTHR30634">
    <property type="entry name" value="OUTER MEMBRANE LOLAB LIPOPROTEIN INSERTION APPARATUS"/>
    <property type="match status" value="1"/>
</dbReference>
<dbReference type="Gene3D" id="2.20.140.10">
    <property type="entry name" value="WGR domain"/>
    <property type="match status" value="1"/>
</dbReference>
<dbReference type="Pfam" id="PF05406">
    <property type="entry name" value="WGR"/>
    <property type="match status" value="1"/>
</dbReference>
<evidence type="ECO:0000259" key="1">
    <source>
        <dbReference type="PROSITE" id="PS51977"/>
    </source>
</evidence>
<accession>A0A8B3CWM3</accession>
<proteinExistence type="predicted"/>